<protein>
    <submittedName>
        <fullName evidence="3">Uncharacterized protein</fullName>
    </submittedName>
</protein>
<evidence type="ECO:0000313" key="2">
    <source>
        <dbReference type="EMBL" id="KAE9106216.1"/>
    </source>
</evidence>
<name>A0A6A3XVB2_9STRA</name>
<evidence type="ECO:0000313" key="8">
    <source>
        <dbReference type="Proteomes" id="UP000476176"/>
    </source>
</evidence>
<evidence type="ECO:0000313" key="3">
    <source>
        <dbReference type="EMBL" id="KAE9206233.1"/>
    </source>
</evidence>
<keyword evidence="6" id="KW-1185">Reference proteome</keyword>
<evidence type="ECO:0000313" key="1">
    <source>
        <dbReference type="EMBL" id="KAE8935678.1"/>
    </source>
</evidence>
<dbReference type="Proteomes" id="UP000429523">
    <property type="component" value="Unassembled WGS sequence"/>
</dbReference>
<evidence type="ECO:0000313" key="6">
    <source>
        <dbReference type="Proteomes" id="UP000433483"/>
    </source>
</evidence>
<dbReference type="EMBL" id="QXGB01000712">
    <property type="protein sequence ID" value="KAE9206233.1"/>
    <property type="molecule type" value="Genomic_DNA"/>
</dbReference>
<evidence type="ECO:0000313" key="5">
    <source>
        <dbReference type="Proteomes" id="UP000429523"/>
    </source>
</evidence>
<organism evidence="3 6">
    <name type="scientific">Phytophthora fragariae</name>
    <dbReference type="NCBI Taxonomy" id="53985"/>
    <lineage>
        <taxon>Eukaryota</taxon>
        <taxon>Sar</taxon>
        <taxon>Stramenopiles</taxon>
        <taxon>Oomycota</taxon>
        <taxon>Peronosporomycetes</taxon>
        <taxon>Peronosporales</taxon>
        <taxon>Peronosporaceae</taxon>
        <taxon>Phytophthora</taxon>
    </lineage>
</organism>
<dbReference type="AlphaFoldDB" id="A0A6A3XVB2"/>
<dbReference type="OrthoDB" id="93641at2759"/>
<comment type="caution">
    <text evidence="3">The sequence shown here is derived from an EMBL/GenBank/DDBJ whole genome shotgun (WGS) entry which is preliminary data.</text>
</comment>
<proteinExistence type="predicted"/>
<gene>
    <name evidence="4" type="ORF">PF004_g12381</name>
    <name evidence="3" type="ORF">PF005_g13090</name>
    <name evidence="2" type="ORF">PF007_g13491</name>
    <name evidence="1" type="ORF">PF009_g14383</name>
</gene>
<dbReference type="EMBL" id="QXGF01000780">
    <property type="protein sequence ID" value="KAE8935678.1"/>
    <property type="molecule type" value="Genomic_DNA"/>
</dbReference>
<dbReference type="Proteomes" id="UP000433483">
    <property type="component" value="Unassembled WGS sequence"/>
</dbReference>
<dbReference type="EMBL" id="QXFZ01000744">
    <property type="protein sequence ID" value="KAE9106216.1"/>
    <property type="molecule type" value="Genomic_DNA"/>
</dbReference>
<dbReference type="Proteomes" id="UP000441208">
    <property type="component" value="Unassembled WGS sequence"/>
</dbReference>
<dbReference type="Proteomes" id="UP000476176">
    <property type="component" value="Unassembled WGS sequence"/>
</dbReference>
<dbReference type="EMBL" id="QXGC01000706">
    <property type="protein sequence ID" value="KAE9223862.1"/>
    <property type="molecule type" value="Genomic_DNA"/>
</dbReference>
<accession>A0A6A3XVB2</accession>
<reference evidence="5 6" key="1">
    <citation type="submission" date="2018-08" db="EMBL/GenBank/DDBJ databases">
        <title>Genomic investigation of the strawberry pathogen Phytophthora fragariae indicates pathogenicity is determined by transcriptional variation in three key races.</title>
        <authorList>
            <person name="Adams T.M."/>
            <person name="Armitage A.D."/>
            <person name="Sobczyk M.K."/>
            <person name="Bates H.J."/>
            <person name="Dunwell J.M."/>
            <person name="Nellist C.F."/>
            <person name="Harrison R.J."/>
        </authorList>
    </citation>
    <scope>NUCLEOTIDE SEQUENCE [LARGE SCALE GENOMIC DNA]</scope>
    <source>
        <strain evidence="4 8">BC-23</strain>
        <strain evidence="3 6">NOV-27</strain>
        <strain evidence="2 7">NOV-71</strain>
        <strain evidence="1 5">NOV-9</strain>
    </source>
</reference>
<evidence type="ECO:0000313" key="4">
    <source>
        <dbReference type="EMBL" id="KAE9223862.1"/>
    </source>
</evidence>
<evidence type="ECO:0000313" key="7">
    <source>
        <dbReference type="Proteomes" id="UP000441208"/>
    </source>
</evidence>
<sequence length="177" mass="20296">MEPATAPEKDGDVLQHAELAAMNAPFAAETTSGKKRCKHYSFKMKRERPAQKKEEIFAFTGSEKTLSRSPGRPETVPFGMEIIMYMKDTRRDRLSLTARSMAAFARESYLDWLRLYVEDKKDASTAYESLLRLLRCFAYHHGFMQRTPSGLKVLYNRHNCCTTVFCATKTDAVLFTM</sequence>